<evidence type="ECO:0000256" key="5">
    <source>
        <dbReference type="SAM" id="MobiDB-lite"/>
    </source>
</evidence>
<reference evidence="6" key="1">
    <citation type="journal article" date="2020" name="Stud. Mycol.">
        <title>101 Dothideomycetes genomes: a test case for predicting lifestyles and emergence of pathogens.</title>
        <authorList>
            <person name="Haridas S."/>
            <person name="Albert R."/>
            <person name="Binder M."/>
            <person name="Bloem J."/>
            <person name="Labutti K."/>
            <person name="Salamov A."/>
            <person name="Andreopoulos B."/>
            <person name="Baker S."/>
            <person name="Barry K."/>
            <person name="Bills G."/>
            <person name="Bluhm B."/>
            <person name="Cannon C."/>
            <person name="Castanera R."/>
            <person name="Culley D."/>
            <person name="Daum C."/>
            <person name="Ezra D."/>
            <person name="Gonzalez J."/>
            <person name="Henrissat B."/>
            <person name="Kuo A."/>
            <person name="Liang C."/>
            <person name="Lipzen A."/>
            <person name="Lutzoni F."/>
            <person name="Magnuson J."/>
            <person name="Mondo S."/>
            <person name="Nolan M."/>
            <person name="Ohm R."/>
            <person name="Pangilinan J."/>
            <person name="Park H.-J."/>
            <person name="Ramirez L."/>
            <person name="Alfaro M."/>
            <person name="Sun H."/>
            <person name="Tritt A."/>
            <person name="Yoshinaga Y."/>
            <person name="Zwiers L.-H."/>
            <person name="Turgeon B."/>
            <person name="Goodwin S."/>
            <person name="Spatafora J."/>
            <person name="Crous P."/>
            <person name="Grigoriev I."/>
        </authorList>
    </citation>
    <scope>NUCLEOTIDE SEQUENCE</scope>
    <source>
        <strain evidence="6">CBS 110217</strain>
    </source>
</reference>
<dbReference type="AlphaFoldDB" id="A0A9P4HC60"/>
<keyword evidence="2" id="KW-0659">Purine metabolism</keyword>
<dbReference type="OrthoDB" id="10266039at2759"/>
<dbReference type="InterPro" id="IPR024060">
    <property type="entry name" value="Ureidoglycolate_lyase_dom_sf"/>
</dbReference>
<dbReference type="Pfam" id="PF04115">
    <property type="entry name" value="Ureidogly_lyase"/>
    <property type="match status" value="1"/>
</dbReference>
<name>A0A9P4HC60_9PLEO</name>
<feature type="compositionally biased region" description="Acidic residues" evidence="5">
    <location>
        <begin position="111"/>
        <end position="120"/>
    </location>
</feature>
<dbReference type="GO" id="GO:0050385">
    <property type="term" value="F:ureidoglycolate lyase activity"/>
    <property type="evidence" value="ECO:0007669"/>
    <property type="project" value="UniProtKB-EC"/>
</dbReference>
<dbReference type="Gene3D" id="2.60.120.480">
    <property type="entry name" value="Ureidoglycolate hydrolase"/>
    <property type="match status" value="1"/>
</dbReference>
<feature type="region of interest" description="Disordered" evidence="5">
    <location>
        <begin position="200"/>
        <end position="226"/>
    </location>
</feature>
<keyword evidence="7" id="KW-1185">Reference proteome</keyword>
<feature type="region of interest" description="Disordered" evidence="5">
    <location>
        <begin position="95"/>
        <end position="120"/>
    </location>
</feature>
<evidence type="ECO:0000313" key="7">
    <source>
        <dbReference type="Proteomes" id="UP000799777"/>
    </source>
</evidence>
<keyword evidence="3" id="KW-0456">Lyase</keyword>
<dbReference type="InterPro" id="IPR011051">
    <property type="entry name" value="RmlC_Cupin_sf"/>
</dbReference>
<dbReference type="Proteomes" id="UP000799777">
    <property type="component" value="Unassembled WGS sequence"/>
</dbReference>
<dbReference type="InterPro" id="IPR047233">
    <property type="entry name" value="UAH_cupin"/>
</dbReference>
<dbReference type="GO" id="GO:0004848">
    <property type="term" value="F:ureidoglycolate hydrolase activity"/>
    <property type="evidence" value="ECO:0007669"/>
    <property type="project" value="InterPro"/>
</dbReference>
<protein>
    <recommendedName>
        <fullName evidence="8">Ureidoglycolate hydrolase</fullName>
    </recommendedName>
</protein>
<comment type="subunit">
    <text evidence="1">Homodimer.</text>
</comment>
<evidence type="ECO:0000256" key="3">
    <source>
        <dbReference type="ARBA" id="ARBA00023239"/>
    </source>
</evidence>
<dbReference type="PANTHER" id="PTHR21221:SF1">
    <property type="entry name" value="UREIDOGLYCOLATE LYASE"/>
    <property type="match status" value="1"/>
</dbReference>
<comment type="caution">
    <text evidence="6">The sequence shown here is derived from an EMBL/GenBank/DDBJ whole genome shotgun (WGS) entry which is preliminary data.</text>
</comment>
<evidence type="ECO:0000256" key="2">
    <source>
        <dbReference type="ARBA" id="ARBA00022631"/>
    </source>
</evidence>
<dbReference type="InterPro" id="IPR007247">
    <property type="entry name" value="Ureidogly_lyase"/>
</dbReference>
<dbReference type="CDD" id="cd20298">
    <property type="entry name" value="cupin_UAH"/>
    <property type="match status" value="1"/>
</dbReference>
<dbReference type="GO" id="GO:0006144">
    <property type="term" value="P:purine nucleobase metabolic process"/>
    <property type="evidence" value="ECO:0007669"/>
    <property type="project" value="UniProtKB-KW"/>
</dbReference>
<comment type="catalytic activity">
    <reaction evidence="4">
        <text>(S)-ureidoglycolate = urea + glyoxylate</text>
        <dbReference type="Rhea" id="RHEA:11304"/>
        <dbReference type="ChEBI" id="CHEBI:16199"/>
        <dbReference type="ChEBI" id="CHEBI:36655"/>
        <dbReference type="ChEBI" id="CHEBI:57296"/>
        <dbReference type="EC" id="4.3.2.3"/>
    </reaction>
</comment>
<dbReference type="GO" id="GO:0000256">
    <property type="term" value="P:allantoin catabolic process"/>
    <property type="evidence" value="ECO:0007669"/>
    <property type="project" value="InterPro"/>
</dbReference>
<evidence type="ECO:0000256" key="1">
    <source>
        <dbReference type="ARBA" id="ARBA00011738"/>
    </source>
</evidence>
<evidence type="ECO:0008006" key="8">
    <source>
        <dbReference type="Google" id="ProtNLM"/>
    </source>
</evidence>
<evidence type="ECO:0000256" key="4">
    <source>
        <dbReference type="ARBA" id="ARBA00047684"/>
    </source>
</evidence>
<evidence type="ECO:0000313" key="6">
    <source>
        <dbReference type="EMBL" id="KAF2031873.1"/>
    </source>
</evidence>
<accession>A0A9P4HC60</accession>
<dbReference type="SUPFAM" id="SSF51182">
    <property type="entry name" value="RmlC-like cupins"/>
    <property type="match status" value="1"/>
</dbReference>
<dbReference type="EMBL" id="ML978177">
    <property type="protein sequence ID" value="KAF2031873.1"/>
    <property type="molecule type" value="Genomic_DNA"/>
</dbReference>
<proteinExistence type="predicted"/>
<dbReference type="PANTHER" id="PTHR21221">
    <property type="entry name" value="UREIDOGLYCOLATE HYDROLASE"/>
    <property type="match status" value="1"/>
</dbReference>
<sequence>MPTSMPAPSIRTPIELLTPTVFAQFGTVIENPTTSPSSKLPIPQRVPPPESVLANQGFATKYLDVTHMSNLYSLAPSKKPARAVMNMFVCAPRNLRPHEPSQSLPSSWGDLDLDDDEDGNGDYERQLLDIGILERHPFTTQTFIPMGLSPADRHTQYLVIVAPTLPASASKRRTGRPPPYPTPKIERKKSIKDIFARARPSPYSTEAVPPPSSFSRLHPSAQPKGPGLPDLKNLRAFVALGTQAVTYGAGTWHAPMIVIGDRPIDFVVVQFANGVGIEDCQEILLKPSYGAQEGVVVTVDTDGSGKVQVKAGVGAVKAKL</sequence>
<gene>
    <name evidence="6" type="ORF">EK21DRAFT_87694</name>
</gene>
<organism evidence="6 7">
    <name type="scientific">Setomelanomma holmii</name>
    <dbReference type="NCBI Taxonomy" id="210430"/>
    <lineage>
        <taxon>Eukaryota</taxon>
        <taxon>Fungi</taxon>
        <taxon>Dikarya</taxon>
        <taxon>Ascomycota</taxon>
        <taxon>Pezizomycotina</taxon>
        <taxon>Dothideomycetes</taxon>
        <taxon>Pleosporomycetidae</taxon>
        <taxon>Pleosporales</taxon>
        <taxon>Pleosporineae</taxon>
        <taxon>Phaeosphaeriaceae</taxon>
        <taxon>Setomelanomma</taxon>
    </lineage>
</organism>